<organism evidence="2 3">
    <name type="scientific">Pseudoalteromonas piscicida</name>
    <dbReference type="NCBI Taxonomy" id="43662"/>
    <lineage>
        <taxon>Bacteria</taxon>
        <taxon>Pseudomonadati</taxon>
        <taxon>Pseudomonadota</taxon>
        <taxon>Gammaproteobacteria</taxon>
        <taxon>Alteromonadales</taxon>
        <taxon>Pseudoalteromonadaceae</taxon>
        <taxon>Pseudoalteromonas</taxon>
    </lineage>
</organism>
<reference evidence="2 3" key="1">
    <citation type="submission" date="2018-08" db="EMBL/GenBank/DDBJ databases">
        <title>Whole Genome Sequences of Two Pseudoalteromonas piscicida Strains, DE1-A and DE2-A, which Exhibit Strong Antibacterial Activity against Vibrio vulnificus.</title>
        <authorList>
            <person name="Richards G.P."/>
            <person name="Needleman D.S."/>
            <person name="Watson M.A."/>
            <person name="Polson S.W."/>
        </authorList>
    </citation>
    <scope>NUCLEOTIDE SEQUENCE [LARGE SCALE GENOMIC DNA]</scope>
    <source>
        <strain evidence="2 3">DE2-A</strain>
    </source>
</reference>
<keyword evidence="1" id="KW-1133">Transmembrane helix</keyword>
<gene>
    <name evidence="2" type="ORF">D0511_13470</name>
</gene>
<dbReference type="EMBL" id="CP031761">
    <property type="protein sequence ID" value="AXR02963.1"/>
    <property type="molecule type" value="Genomic_DNA"/>
</dbReference>
<dbReference type="AlphaFoldDB" id="A0AAD0RQU6"/>
<feature type="transmembrane region" description="Helical" evidence="1">
    <location>
        <begin position="14"/>
        <end position="35"/>
    </location>
</feature>
<keyword evidence="1" id="KW-0472">Membrane</keyword>
<proteinExistence type="predicted"/>
<evidence type="ECO:0000313" key="2">
    <source>
        <dbReference type="EMBL" id="AXR02963.1"/>
    </source>
</evidence>
<accession>A0AAD0RQU6</accession>
<keyword evidence="1" id="KW-0812">Transmembrane</keyword>
<evidence type="ECO:0000256" key="1">
    <source>
        <dbReference type="SAM" id="Phobius"/>
    </source>
</evidence>
<feature type="transmembrane region" description="Helical" evidence="1">
    <location>
        <begin position="56"/>
        <end position="73"/>
    </location>
</feature>
<dbReference type="Proteomes" id="UP000258102">
    <property type="component" value="Chromosome 1"/>
</dbReference>
<sequence>MLVFHNAPAKKEAIPTYFLAELAYRIFLLVFMTNWSRVDVSLKTAETKLGTHNINLIKFFPAFPICITISVYPKE</sequence>
<protein>
    <submittedName>
        <fullName evidence="2">Uncharacterized protein</fullName>
    </submittedName>
</protein>
<evidence type="ECO:0000313" key="3">
    <source>
        <dbReference type="Proteomes" id="UP000258102"/>
    </source>
</evidence>
<name>A0AAD0RQU6_PSEO7</name>